<organism evidence="2 3">
    <name type="scientific">Racocetra fulgida</name>
    <dbReference type="NCBI Taxonomy" id="60492"/>
    <lineage>
        <taxon>Eukaryota</taxon>
        <taxon>Fungi</taxon>
        <taxon>Fungi incertae sedis</taxon>
        <taxon>Mucoromycota</taxon>
        <taxon>Glomeromycotina</taxon>
        <taxon>Glomeromycetes</taxon>
        <taxon>Diversisporales</taxon>
        <taxon>Gigasporaceae</taxon>
        <taxon>Racocetra</taxon>
    </lineage>
</organism>
<protein>
    <submittedName>
        <fullName evidence="2">2075_t:CDS:1</fullName>
    </submittedName>
</protein>
<dbReference type="EMBL" id="CAJVPZ010025645">
    <property type="protein sequence ID" value="CAG8723136.1"/>
    <property type="molecule type" value="Genomic_DNA"/>
</dbReference>
<dbReference type="Proteomes" id="UP000789396">
    <property type="component" value="Unassembled WGS sequence"/>
</dbReference>
<comment type="caution">
    <text evidence="2">The sequence shown here is derived from an EMBL/GenBank/DDBJ whole genome shotgun (WGS) entry which is preliminary data.</text>
</comment>
<keyword evidence="3" id="KW-1185">Reference proteome</keyword>
<evidence type="ECO:0000256" key="1">
    <source>
        <dbReference type="SAM" id="MobiDB-lite"/>
    </source>
</evidence>
<feature type="non-terminal residue" evidence="2">
    <location>
        <position position="235"/>
    </location>
</feature>
<accession>A0A9N9I7X9</accession>
<name>A0A9N9I7X9_9GLOM</name>
<proteinExistence type="predicted"/>
<evidence type="ECO:0000313" key="2">
    <source>
        <dbReference type="EMBL" id="CAG8723136.1"/>
    </source>
</evidence>
<dbReference type="AlphaFoldDB" id="A0A9N9I7X9"/>
<reference evidence="2" key="1">
    <citation type="submission" date="2021-06" db="EMBL/GenBank/DDBJ databases">
        <authorList>
            <person name="Kallberg Y."/>
            <person name="Tangrot J."/>
            <person name="Rosling A."/>
        </authorList>
    </citation>
    <scope>NUCLEOTIDE SEQUENCE</scope>
    <source>
        <strain evidence="2">IN212</strain>
    </source>
</reference>
<evidence type="ECO:0000313" key="3">
    <source>
        <dbReference type="Proteomes" id="UP000789396"/>
    </source>
</evidence>
<gene>
    <name evidence="2" type="ORF">RFULGI_LOCUS11598</name>
</gene>
<feature type="region of interest" description="Disordered" evidence="1">
    <location>
        <begin position="188"/>
        <end position="209"/>
    </location>
</feature>
<sequence>SKLKEVLVPSNKKMLLIEIRALIKAIGQGLGKPSKLITISPITGYNNYTVPIKDPIKAKEYARLSMLIKYARERGEDPTPIIEQRKSLINSNIIPGISISKTSIRNKGIRKYNIIPKSQAKNNIPPAITATLNQITLFQQEIRQHCQEQARNNAEILAMVSELTKALSNQKPTPESCRKCQQLETSLKEPENLRQPLANFPKEKPKSVKPKKISLANEVKVNIEELEQATGLKKD</sequence>